<evidence type="ECO:0000256" key="2">
    <source>
        <dbReference type="ARBA" id="ARBA00022475"/>
    </source>
</evidence>
<keyword evidence="8" id="KW-1185">Reference proteome</keyword>
<evidence type="ECO:0000313" key="7">
    <source>
        <dbReference type="EMBL" id="QDV73013.1"/>
    </source>
</evidence>
<evidence type="ECO:0000256" key="1">
    <source>
        <dbReference type="ARBA" id="ARBA00004651"/>
    </source>
</evidence>
<evidence type="ECO:0000256" key="6">
    <source>
        <dbReference type="SAM" id="Phobius"/>
    </source>
</evidence>
<dbReference type="PIRSF" id="PIRSF035875">
    <property type="entry name" value="RNase_BN"/>
    <property type="match status" value="1"/>
</dbReference>
<comment type="subcellular location">
    <subcellularLocation>
        <location evidence="1">Cell membrane</location>
        <topology evidence="1">Multi-pass membrane protein</topology>
    </subcellularLocation>
</comment>
<keyword evidence="4 6" id="KW-1133">Transmembrane helix</keyword>
<reference evidence="7 8" key="1">
    <citation type="submission" date="2019-02" db="EMBL/GenBank/DDBJ databases">
        <title>Deep-cultivation of Planctomycetes and their phenomic and genomic characterization uncovers novel biology.</title>
        <authorList>
            <person name="Wiegand S."/>
            <person name="Jogler M."/>
            <person name="Boedeker C."/>
            <person name="Pinto D."/>
            <person name="Vollmers J."/>
            <person name="Rivas-Marin E."/>
            <person name="Kohn T."/>
            <person name="Peeters S.H."/>
            <person name="Heuer A."/>
            <person name="Rast P."/>
            <person name="Oberbeckmann S."/>
            <person name="Bunk B."/>
            <person name="Jeske O."/>
            <person name="Meyerdierks A."/>
            <person name="Storesund J.E."/>
            <person name="Kallscheuer N."/>
            <person name="Luecker S."/>
            <person name="Lage O.M."/>
            <person name="Pohl T."/>
            <person name="Merkel B.J."/>
            <person name="Hornburger P."/>
            <person name="Mueller R.-W."/>
            <person name="Bruemmer F."/>
            <person name="Labrenz M."/>
            <person name="Spormann A.M."/>
            <person name="Op den Camp H."/>
            <person name="Overmann J."/>
            <person name="Amann R."/>
            <person name="Jetten M.S.M."/>
            <person name="Mascher T."/>
            <person name="Medema M.H."/>
            <person name="Devos D.P."/>
            <person name="Kaster A.-K."/>
            <person name="Ovreas L."/>
            <person name="Rohde M."/>
            <person name="Galperin M.Y."/>
            <person name="Jogler C."/>
        </authorList>
    </citation>
    <scope>NUCLEOTIDE SEQUENCE [LARGE SCALE GENOMIC DNA]</scope>
    <source>
        <strain evidence="7 8">Spa11</strain>
    </source>
</reference>
<dbReference type="EMBL" id="CP036349">
    <property type="protein sequence ID" value="QDV73013.1"/>
    <property type="molecule type" value="Genomic_DNA"/>
</dbReference>
<feature type="transmembrane region" description="Helical" evidence="6">
    <location>
        <begin position="188"/>
        <end position="206"/>
    </location>
</feature>
<evidence type="ECO:0000256" key="4">
    <source>
        <dbReference type="ARBA" id="ARBA00022989"/>
    </source>
</evidence>
<dbReference type="KEGG" id="bmei:Spa11_12000"/>
<dbReference type="Proteomes" id="UP000316426">
    <property type="component" value="Chromosome"/>
</dbReference>
<proteinExistence type="predicted"/>
<dbReference type="GO" id="GO:0005886">
    <property type="term" value="C:plasma membrane"/>
    <property type="evidence" value="ECO:0007669"/>
    <property type="project" value="UniProtKB-SubCell"/>
</dbReference>
<feature type="transmembrane region" description="Helical" evidence="6">
    <location>
        <begin position="250"/>
        <end position="272"/>
    </location>
</feature>
<evidence type="ECO:0000256" key="5">
    <source>
        <dbReference type="ARBA" id="ARBA00023136"/>
    </source>
</evidence>
<feature type="transmembrane region" description="Helical" evidence="6">
    <location>
        <begin position="218"/>
        <end position="238"/>
    </location>
</feature>
<organism evidence="7 8">
    <name type="scientific">Botrimarina mediterranea</name>
    <dbReference type="NCBI Taxonomy" id="2528022"/>
    <lineage>
        <taxon>Bacteria</taxon>
        <taxon>Pseudomonadati</taxon>
        <taxon>Planctomycetota</taxon>
        <taxon>Planctomycetia</taxon>
        <taxon>Pirellulales</taxon>
        <taxon>Lacipirellulaceae</taxon>
        <taxon>Botrimarina</taxon>
    </lineage>
</organism>
<feature type="transmembrane region" description="Helical" evidence="6">
    <location>
        <begin position="101"/>
        <end position="125"/>
    </location>
</feature>
<dbReference type="AlphaFoldDB" id="A0A518K5D4"/>
<feature type="transmembrane region" description="Helical" evidence="6">
    <location>
        <begin position="145"/>
        <end position="168"/>
    </location>
</feature>
<keyword evidence="2" id="KW-1003">Cell membrane</keyword>
<gene>
    <name evidence="7" type="ORF">Spa11_12000</name>
</gene>
<keyword evidence="3 6" id="KW-0812">Transmembrane</keyword>
<dbReference type="RefSeq" id="WP_145109270.1">
    <property type="nucleotide sequence ID" value="NZ_CP036349.1"/>
</dbReference>
<evidence type="ECO:0000256" key="3">
    <source>
        <dbReference type="ARBA" id="ARBA00022692"/>
    </source>
</evidence>
<dbReference type="PANTHER" id="PTHR30213">
    <property type="entry name" value="INNER MEMBRANE PROTEIN YHJD"/>
    <property type="match status" value="1"/>
</dbReference>
<accession>A0A518K5D4</accession>
<dbReference type="PANTHER" id="PTHR30213:SF1">
    <property type="entry name" value="INNER MEMBRANE PROTEIN YHJD"/>
    <property type="match status" value="1"/>
</dbReference>
<evidence type="ECO:0000313" key="8">
    <source>
        <dbReference type="Proteomes" id="UP000316426"/>
    </source>
</evidence>
<feature type="transmembrane region" description="Helical" evidence="6">
    <location>
        <begin position="28"/>
        <end position="50"/>
    </location>
</feature>
<dbReference type="Pfam" id="PF03631">
    <property type="entry name" value="Virul_fac_BrkB"/>
    <property type="match status" value="1"/>
</dbReference>
<protein>
    <submittedName>
        <fullName evidence="7">Uncharacterized protein</fullName>
    </submittedName>
</protein>
<dbReference type="InterPro" id="IPR017039">
    <property type="entry name" value="Virul_fac_BrkB"/>
</dbReference>
<name>A0A518K5D4_9BACT</name>
<keyword evidence="5 6" id="KW-0472">Membrane</keyword>
<sequence length="300" mass="32446">MSYFRQVFTEFAADQCTTLAAAISYYTVFALPPLLYLLMMVVTAGLSLAYDSQVAEEKAGEVLEEQATQLIGDEAAVDSIAAMIQRSRQTEGAWWKVTLSVAGVLLAVTGLMGALQTALNVVWAVRPDPDRSQVRYLVRKRAVSFALVLGLGVLLLVSMTVSGAIAYLGDQLNELAGVDPLPAAWINYAVQSLVAFIVFAVVFKVLPDAHVTWRDTFIGALITTALFLVGRIAIQQFFVLSPPGAQLGGAAASLAAVFAWVYYSAMILLFGAEATEVYARRRGRDIQPKSRAVRIAKVME</sequence>